<evidence type="ECO:0000313" key="2">
    <source>
        <dbReference type="EMBL" id="SIO17724.1"/>
    </source>
</evidence>
<keyword evidence="1" id="KW-0472">Membrane</keyword>
<organism evidence="2 3">
    <name type="scientific">Nitrosomonas cryotolerans ATCC 49181</name>
    <dbReference type="NCBI Taxonomy" id="1131553"/>
    <lineage>
        <taxon>Bacteria</taxon>
        <taxon>Pseudomonadati</taxon>
        <taxon>Pseudomonadota</taxon>
        <taxon>Betaproteobacteria</taxon>
        <taxon>Nitrosomonadales</taxon>
        <taxon>Nitrosomonadaceae</taxon>
        <taxon>Nitrosomonas</taxon>
    </lineage>
</organism>
<name>A0A1N6HD21_9PROT</name>
<proteinExistence type="predicted"/>
<protein>
    <recommendedName>
        <fullName evidence="4">DUF4156 domain-containing protein</fullName>
    </recommendedName>
</protein>
<dbReference type="eggNOG" id="ENOG502ZW06">
    <property type="taxonomic scope" value="Bacteria"/>
</dbReference>
<evidence type="ECO:0008006" key="4">
    <source>
        <dbReference type="Google" id="ProtNLM"/>
    </source>
</evidence>
<dbReference type="RefSeq" id="WP_051537583.1">
    <property type="nucleotide sequence ID" value="NZ_FSRO01000001.1"/>
</dbReference>
<accession>A0A1N6HD21</accession>
<keyword evidence="1" id="KW-1133">Transmembrane helix</keyword>
<sequence>MKFEFSLDLPLMIYRAAITSCFILSFILFITPVVAAESKYDYDIQQVAESEISNCTFLADVQGSSSYGKTRVTAWKEKGKHKALEQAVDLNATHVVWNNGSTGYGSGPRISGSAYYCDNVKRLADTTRPRGSE</sequence>
<dbReference type="Proteomes" id="UP000185062">
    <property type="component" value="Unassembled WGS sequence"/>
</dbReference>
<evidence type="ECO:0000256" key="1">
    <source>
        <dbReference type="SAM" id="Phobius"/>
    </source>
</evidence>
<gene>
    <name evidence="2" type="ORF">SAMN02743940_1131</name>
</gene>
<dbReference type="EMBL" id="FSRO01000001">
    <property type="protein sequence ID" value="SIO17724.1"/>
    <property type="molecule type" value="Genomic_DNA"/>
</dbReference>
<evidence type="ECO:0000313" key="3">
    <source>
        <dbReference type="Proteomes" id="UP000185062"/>
    </source>
</evidence>
<dbReference type="AlphaFoldDB" id="A0A1N6HD21"/>
<keyword evidence="3" id="KW-1185">Reference proteome</keyword>
<reference evidence="2 3" key="1">
    <citation type="submission" date="2016-12" db="EMBL/GenBank/DDBJ databases">
        <authorList>
            <person name="Song W.-J."/>
            <person name="Kurnit D.M."/>
        </authorList>
    </citation>
    <scope>NUCLEOTIDE SEQUENCE [LARGE SCALE GENOMIC DNA]</scope>
    <source>
        <strain evidence="2 3">ATCC 49181</strain>
    </source>
</reference>
<keyword evidence="1" id="KW-0812">Transmembrane</keyword>
<feature type="transmembrane region" description="Helical" evidence="1">
    <location>
        <begin position="12"/>
        <end position="36"/>
    </location>
</feature>